<feature type="non-terminal residue" evidence="1">
    <location>
        <position position="1"/>
    </location>
</feature>
<dbReference type="AlphaFoldDB" id="A0A1B6IKM1"/>
<name>A0A1B6IKM1_9HEMI</name>
<feature type="non-terminal residue" evidence="1">
    <location>
        <position position="109"/>
    </location>
</feature>
<dbReference type="EMBL" id="GECU01020261">
    <property type="protein sequence ID" value="JAS87445.1"/>
    <property type="molecule type" value="Transcribed_RNA"/>
</dbReference>
<gene>
    <name evidence="1" type="ORF">g.37059</name>
</gene>
<organism evidence="1">
    <name type="scientific">Homalodisca liturata</name>
    <dbReference type="NCBI Taxonomy" id="320908"/>
    <lineage>
        <taxon>Eukaryota</taxon>
        <taxon>Metazoa</taxon>
        <taxon>Ecdysozoa</taxon>
        <taxon>Arthropoda</taxon>
        <taxon>Hexapoda</taxon>
        <taxon>Insecta</taxon>
        <taxon>Pterygota</taxon>
        <taxon>Neoptera</taxon>
        <taxon>Paraneoptera</taxon>
        <taxon>Hemiptera</taxon>
        <taxon>Auchenorrhyncha</taxon>
        <taxon>Membracoidea</taxon>
        <taxon>Cicadellidae</taxon>
        <taxon>Cicadellinae</taxon>
        <taxon>Proconiini</taxon>
        <taxon>Homalodisca</taxon>
    </lineage>
</organism>
<reference evidence="1" key="1">
    <citation type="submission" date="2015-11" db="EMBL/GenBank/DDBJ databases">
        <title>De novo transcriptome assembly of four potential Pierce s Disease insect vectors from Arizona vineyards.</title>
        <authorList>
            <person name="Tassone E.E."/>
        </authorList>
    </citation>
    <scope>NUCLEOTIDE SEQUENCE</scope>
</reference>
<evidence type="ECO:0000313" key="1">
    <source>
        <dbReference type="EMBL" id="JAS87445.1"/>
    </source>
</evidence>
<accession>A0A1B6IKM1</accession>
<proteinExistence type="predicted"/>
<sequence>KIGLAQQQRKWAEAMSSMVEPTHHLGAENCYRCMLIEQGNVLIPDFLISSCSIAAPREGVIKEEQLRRDEHIDHPSDQAYQLTMAASTTLSSTETDFAIYNDEPIKKIV</sequence>
<protein>
    <submittedName>
        <fullName evidence="1">Uncharacterized protein</fullName>
    </submittedName>
</protein>